<dbReference type="InterPro" id="IPR000700">
    <property type="entry name" value="PAS-assoc_C"/>
</dbReference>
<dbReference type="InterPro" id="IPR000014">
    <property type="entry name" value="PAS"/>
</dbReference>
<keyword evidence="16" id="KW-0472">Membrane</keyword>
<dbReference type="InterPro" id="IPR004358">
    <property type="entry name" value="Sig_transdc_His_kin-like_C"/>
</dbReference>
<dbReference type="CDD" id="cd00082">
    <property type="entry name" value="HisKA"/>
    <property type="match status" value="1"/>
</dbReference>
<keyword evidence="5" id="KW-0997">Cell inner membrane</keyword>
<dbReference type="InterPro" id="IPR005467">
    <property type="entry name" value="His_kinase_dom"/>
</dbReference>
<feature type="domain" description="Histidine kinase" evidence="17">
    <location>
        <begin position="526"/>
        <end position="731"/>
    </location>
</feature>
<evidence type="ECO:0000256" key="5">
    <source>
        <dbReference type="ARBA" id="ARBA00022519"/>
    </source>
</evidence>
<dbReference type="InterPro" id="IPR036097">
    <property type="entry name" value="HisK_dim/P_sf"/>
</dbReference>
<gene>
    <name evidence="20" type="ORF">C7459_12327</name>
</gene>
<comment type="catalytic activity">
    <reaction evidence="1">
        <text>ATP + protein L-histidine = ADP + protein N-phospho-L-histidine.</text>
        <dbReference type="EC" id="2.7.13.3"/>
    </reaction>
</comment>
<evidence type="ECO:0000259" key="17">
    <source>
        <dbReference type="PROSITE" id="PS50109"/>
    </source>
</evidence>
<keyword evidence="9" id="KW-0677">Repeat</keyword>
<dbReference type="Proteomes" id="UP000245634">
    <property type="component" value="Unassembled WGS sequence"/>
</dbReference>
<dbReference type="EMBL" id="QGGL01000023">
    <property type="protein sequence ID" value="PWK05402.1"/>
    <property type="molecule type" value="Genomic_DNA"/>
</dbReference>
<dbReference type="InterPro" id="IPR013655">
    <property type="entry name" value="PAS_fold_3"/>
</dbReference>
<evidence type="ECO:0000256" key="9">
    <source>
        <dbReference type="ARBA" id="ARBA00022737"/>
    </source>
</evidence>
<dbReference type="InterPro" id="IPR003594">
    <property type="entry name" value="HATPase_dom"/>
</dbReference>
<dbReference type="PANTHER" id="PTHR43304:SF1">
    <property type="entry name" value="PAC DOMAIN-CONTAINING PROTEIN"/>
    <property type="match status" value="1"/>
</dbReference>
<dbReference type="FunFam" id="2.10.70.100:FF:000001">
    <property type="entry name" value="Sensory transduction histidine kinase"/>
    <property type="match status" value="1"/>
</dbReference>
<keyword evidence="11 20" id="KW-0418">Kinase</keyword>
<keyword evidence="13" id="KW-0749">Sporulation</keyword>
<organism evidence="20 21">
    <name type="scientific">Tumebacillus permanentifrigoris</name>
    <dbReference type="NCBI Taxonomy" id="378543"/>
    <lineage>
        <taxon>Bacteria</taxon>
        <taxon>Bacillati</taxon>
        <taxon>Bacillota</taxon>
        <taxon>Bacilli</taxon>
        <taxon>Bacillales</taxon>
        <taxon>Alicyclobacillaceae</taxon>
        <taxon>Tumebacillus</taxon>
    </lineage>
</organism>
<dbReference type="NCBIfam" id="TIGR00229">
    <property type="entry name" value="sensory_box"/>
    <property type="match status" value="4"/>
</dbReference>
<evidence type="ECO:0000256" key="10">
    <source>
        <dbReference type="ARBA" id="ARBA00022741"/>
    </source>
</evidence>
<dbReference type="SUPFAM" id="SSF47384">
    <property type="entry name" value="Homodimeric domain of signal transducing histidine kinase"/>
    <property type="match status" value="1"/>
</dbReference>
<dbReference type="Pfam" id="PF00512">
    <property type="entry name" value="HisKA"/>
    <property type="match status" value="1"/>
</dbReference>
<dbReference type="InterPro" id="IPR036890">
    <property type="entry name" value="HATPase_C_sf"/>
</dbReference>
<evidence type="ECO:0000256" key="11">
    <source>
        <dbReference type="ARBA" id="ARBA00022777"/>
    </source>
</evidence>
<dbReference type="SMART" id="SM00387">
    <property type="entry name" value="HATPase_c"/>
    <property type="match status" value="1"/>
</dbReference>
<dbReference type="Gene3D" id="3.30.565.10">
    <property type="entry name" value="Histidine kinase-like ATPase, C-terminal domain"/>
    <property type="match status" value="1"/>
</dbReference>
<dbReference type="InterPro" id="IPR003661">
    <property type="entry name" value="HisK_dim/P_dom"/>
</dbReference>
<keyword evidence="8" id="KW-0812">Transmembrane</keyword>
<evidence type="ECO:0000256" key="13">
    <source>
        <dbReference type="ARBA" id="ARBA00022969"/>
    </source>
</evidence>
<evidence type="ECO:0000256" key="1">
    <source>
        <dbReference type="ARBA" id="ARBA00000085"/>
    </source>
</evidence>
<evidence type="ECO:0000256" key="6">
    <source>
        <dbReference type="ARBA" id="ARBA00022553"/>
    </source>
</evidence>
<keyword evidence="10" id="KW-0547">Nucleotide-binding</keyword>
<dbReference type="Pfam" id="PF08448">
    <property type="entry name" value="PAS_4"/>
    <property type="match status" value="2"/>
</dbReference>
<evidence type="ECO:0000259" key="19">
    <source>
        <dbReference type="PROSITE" id="PS50113"/>
    </source>
</evidence>
<dbReference type="FunFam" id="1.10.287.130:FF:000040">
    <property type="entry name" value="PAS domain-containing sensor histidine kinase"/>
    <property type="match status" value="1"/>
</dbReference>
<comment type="subcellular location">
    <subcellularLocation>
        <location evidence="2">Cell inner membrane</location>
        <topology evidence="2">Multi-pass membrane protein</topology>
    </subcellularLocation>
</comment>
<dbReference type="SMART" id="SM00388">
    <property type="entry name" value="HisKA"/>
    <property type="match status" value="1"/>
</dbReference>
<dbReference type="PRINTS" id="PR00344">
    <property type="entry name" value="BCTRLSENSOR"/>
</dbReference>
<dbReference type="SUPFAM" id="SSF55785">
    <property type="entry name" value="PYP-like sensor domain (PAS domain)"/>
    <property type="match status" value="4"/>
</dbReference>
<dbReference type="InterPro" id="IPR035965">
    <property type="entry name" value="PAS-like_dom_sf"/>
</dbReference>
<dbReference type="EC" id="2.7.13.3" evidence="3"/>
<comment type="caution">
    <text evidence="20">The sequence shown here is derived from an EMBL/GenBank/DDBJ whole genome shotgun (WGS) entry which is preliminary data.</text>
</comment>
<keyword evidence="15" id="KW-0902">Two-component regulatory system</keyword>
<reference evidence="20 21" key="1">
    <citation type="submission" date="2018-05" db="EMBL/GenBank/DDBJ databases">
        <title>Genomic Encyclopedia of Type Strains, Phase IV (KMG-IV): sequencing the most valuable type-strain genomes for metagenomic binning, comparative biology and taxonomic classification.</title>
        <authorList>
            <person name="Goeker M."/>
        </authorList>
    </citation>
    <scope>NUCLEOTIDE SEQUENCE [LARGE SCALE GENOMIC DNA]</scope>
    <source>
        <strain evidence="20 21">DSM 18773</strain>
    </source>
</reference>
<dbReference type="GO" id="GO:0005886">
    <property type="term" value="C:plasma membrane"/>
    <property type="evidence" value="ECO:0007669"/>
    <property type="project" value="UniProtKB-SubCell"/>
</dbReference>
<sequence>MMDLVKQLRESEAFFNTLFDHNPDTIYFMDLNGKMLNVNPAGERISGYTLYELSQLSPEQFFSLLKLENTLTYLDQVVEGHPVNYETQLRHRDGHWVDLHVTNAPIIIEGMIVGFLGIAKDITERKRQEELLRKSEQSLAQAQRIAQLGSWDYDMVLNRMYWSDQMYRIYGLSPEQYVPKFPSSLEFVHPEDRVYLQQVCQQALHGKPYSIEYRILRTDGSERHVSAQAEIKFNERGMAVQMIGTLQDITDRRNQQEQLRQSEERYRLISEHSLDIITSHGADGRIEFVSPACRTLLGYEQEEILGGYGRDFVHADDQDTYLRQFGRVGEDDVYRSTFRALHKTGRLVWLETTTNVVRNPLTGEPSGYICVARDVSDRQRAETALRESETKFRLMAENMSDLIAVISQDGTVEYASPSNETTLGLTLEALLGSQSMRLIHPDDRRLVECEFERMLQTRESFLAEFRSRHRDGHWLVFECRAVPVCNEHGDLENVLIVARDISERRKTEEMLLQSEKLSIAGQLAAGVAHEIRNPLTALKGFLQLMQADGHSKADYLKVMLSELNRIELIVSELLVLAKPQMTRFKPTDVRTVLQEVLTLLDTQAILNNIQIHILTDGQDPWIECDQNQMKQVFINFLKNAIEAMPRGGEIRIEVSCPASGDVQLRFLDEGCGISKERIAKIGEPFYTTKDKGTGLGLMVSFKIIQQHGGSVQIESEQDVGTMITLTLPRLAVMERARA</sequence>
<dbReference type="InterPro" id="IPR013656">
    <property type="entry name" value="PAS_4"/>
</dbReference>
<dbReference type="GO" id="GO:0005524">
    <property type="term" value="F:ATP binding"/>
    <property type="evidence" value="ECO:0007669"/>
    <property type="project" value="UniProtKB-KW"/>
</dbReference>
<protein>
    <recommendedName>
        <fullName evidence="3">histidine kinase</fullName>
        <ecNumber evidence="3">2.7.13.3</ecNumber>
    </recommendedName>
</protein>
<evidence type="ECO:0000259" key="18">
    <source>
        <dbReference type="PROSITE" id="PS50112"/>
    </source>
</evidence>
<evidence type="ECO:0000256" key="2">
    <source>
        <dbReference type="ARBA" id="ARBA00004429"/>
    </source>
</evidence>
<feature type="domain" description="PAC" evidence="19">
    <location>
        <begin position="83"/>
        <end position="134"/>
    </location>
</feature>
<dbReference type="PROSITE" id="PS50109">
    <property type="entry name" value="HIS_KIN"/>
    <property type="match status" value="1"/>
</dbReference>
<dbReference type="OrthoDB" id="9815750at2"/>
<accession>A0A316D336</accession>
<dbReference type="Pfam" id="PF08447">
    <property type="entry name" value="PAS_3"/>
    <property type="match status" value="2"/>
</dbReference>
<dbReference type="InterPro" id="IPR001610">
    <property type="entry name" value="PAC"/>
</dbReference>
<dbReference type="Pfam" id="PF02518">
    <property type="entry name" value="HATPase_c"/>
    <property type="match status" value="1"/>
</dbReference>
<dbReference type="PANTHER" id="PTHR43304">
    <property type="entry name" value="PHYTOCHROME-LIKE PROTEIN CPH1"/>
    <property type="match status" value="1"/>
</dbReference>
<evidence type="ECO:0000256" key="14">
    <source>
        <dbReference type="ARBA" id="ARBA00022989"/>
    </source>
</evidence>
<evidence type="ECO:0000256" key="3">
    <source>
        <dbReference type="ARBA" id="ARBA00012438"/>
    </source>
</evidence>
<keyword evidence="21" id="KW-1185">Reference proteome</keyword>
<name>A0A316D336_9BACL</name>
<dbReference type="SUPFAM" id="SSF55874">
    <property type="entry name" value="ATPase domain of HSP90 chaperone/DNA topoisomerase II/histidine kinase"/>
    <property type="match status" value="1"/>
</dbReference>
<evidence type="ECO:0000256" key="4">
    <source>
        <dbReference type="ARBA" id="ARBA00022475"/>
    </source>
</evidence>
<dbReference type="AlphaFoldDB" id="A0A316D336"/>
<feature type="domain" description="PAC" evidence="19">
    <location>
        <begin position="334"/>
        <end position="387"/>
    </location>
</feature>
<dbReference type="InterPro" id="IPR052162">
    <property type="entry name" value="Sensor_kinase/Photoreceptor"/>
</dbReference>
<feature type="domain" description="PAS" evidence="18">
    <location>
        <begin position="160"/>
        <end position="207"/>
    </location>
</feature>
<feature type="domain" description="PAS" evidence="18">
    <location>
        <begin position="262"/>
        <end position="332"/>
    </location>
</feature>
<feature type="domain" description="PAS" evidence="18">
    <location>
        <begin position="388"/>
        <end position="458"/>
    </location>
</feature>
<evidence type="ECO:0000256" key="15">
    <source>
        <dbReference type="ARBA" id="ARBA00023012"/>
    </source>
</evidence>
<dbReference type="SMART" id="SM00086">
    <property type="entry name" value="PAC"/>
    <property type="match status" value="4"/>
</dbReference>
<evidence type="ECO:0000313" key="21">
    <source>
        <dbReference type="Proteomes" id="UP000245634"/>
    </source>
</evidence>
<dbReference type="GO" id="GO:0000155">
    <property type="term" value="F:phosphorelay sensor kinase activity"/>
    <property type="evidence" value="ECO:0007669"/>
    <property type="project" value="InterPro"/>
</dbReference>
<keyword evidence="7" id="KW-0808">Transferase</keyword>
<evidence type="ECO:0000256" key="16">
    <source>
        <dbReference type="ARBA" id="ARBA00023136"/>
    </source>
</evidence>
<keyword evidence="12" id="KW-0067">ATP-binding</keyword>
<proteinExistence type="predicted"/>
<feature type="domain" description="PAS" evidence="18">
    <location>
        <begin position="11"/>
        <end position="53"/>
    </location>
</feature>
<dbReference type="CDD" id="cd00130">
    <property type="entry name" value="PAS"/>
    <property type="match status" value="4"/>
</dbReference>
<dbReference type="GO" id="GO:0030435">
    <property type="term" value="P:sporulation resulting in formation of a cellular spore"/>
    <property type="evidence" value="ECO:0007669"/>
    <property type="project" value="UniProtKB-KW"/>
</dbReference>
<evidence type="ECO:0000256" key="7">
    <source>
        <dbReference type="ARBA" id="ARBA00022679"/>
    </source>
</evidence>
<dbReference type="PROSITE" id="PS50112">
    <property type="entry name" value="PAS"/>
    <property type="match status" value="4"/>
</dbReference>
<evidence type="ECO:0000256" key="8">
    <source>
        <dbReference type="ARBA" id="ARBA00022692"/>
    </source>
</evidence>
<keyword evidence="4" id="KW-1003">Cell membrane</keyword>
<dbReference type="SMART" id="SM00091">
    <property type="entry name" value="PAS"/>
    <property type="match status" value="4"/>
</dbReference>
<keyword evidence="6" id="KW-0597">Phosphoprotein</keyword>
<dbReference type="Gene3D" id="2.10.70.100">
    <property type="match status" value="1"/>
</dbReference>
<evidence type="ECO:0000313" key="20">
    <source>
        <dbReference type="EMBL" id="PWK05402.1"/>
    </source>
</evidence>
<feature type="domain" description="PAC" evidence="19">
    <location>
        <begin position="209"/>
        <end position="261"/>
    </location>
</feature>
<evidence type="ECO:0000256" key="12">
    <source>
        <dbReference type="ARBA" id="ARBA00022840"/>
    </source>
</evidence>
<dbReference type="Gene3D" id="3.30.450.20">
    <property type="entry name" value="PAS domain"/>
    <property type="match status" value="4"/>
</dbReference>
<keyword evidence="14" id="KW-1133">Transmembrane helix</keyword>
<dbReference type="RefSeq" id="WP_109691102.1">
    <property type="nucleotide sequence ID" value="NZ_QGGL01000023.1"/>
</dbReference>
<feature type="domain" description="PAC" evidence="19">
    <location>
        <begin position="461"/>
        <end position="513"/>
    </location>
</feature>
<dbReference type="Gene3D" id="1.10.287.130">
    <property type="match status" value="1"/>
</dbReference>
<dbReference type="PROSITE" id="PS50113">
    <property type="entry name" value="PAC"/>
    <property type="match status" value="4"/>
</dbReference>